<protein>
    <recommendedName>
        <fullName evidence="3">HNH endonuclease 5 domain-containing protein</fullName>
    </recommendedName>
</protein>
<gene>
    <name evidence="1" type="ORF">QZM33_16825</name>
</gene>
<accession>A0AAW7T2P0</accession>
<evidence type="ECO:0008006" key="3">
    <source>
        <dbReference type="Google" id="ProtNLM"/>
    </source>
</evidence>
<sequence>MEIILGKPARVGKTYAPVGQCIYCGAKEWSEERSRKLGDEHVVPEGLGGRIILPEASCKRCEEITSNFELEWLRGAYYTVRVQKGLGKKKKRAPRFVNLQVRKNGKTIWQPVPIEKYPAMAVTLVFDKPDILSDCAPVEKRLSGGVAIGTLPSFGQLLRPYWPENEVSWVPPRNTATSEHLGRMLAKIAHSYTVAEIGVDGFKPFLKDIVLGDDTRCLGHYVGGTRDIPQAIDDVYDVKLTIVKSTANREYLMVTIRLLSDVQGMPEYWVVVGEPSNGGSA</sequence>
<comment type="caution">
    <text evidence="1">The sequence shown here is derived from an EMBL/GenBank/DDBJ whole genome shotgun (WGS) entry which is preliminary data.</text>
</comment>
<dbReference type="RefSeq" id="WP_175899864.1">
    <property type="nucleotide sequence ID" value="NZ_CADFEG010000015.1"/>
</dbReference>
<dbReference type="EMBL" id="JAUJRV010000012">
    <property type="protein sequence ID" value="MDN7796600.1"/>
    <property type="molecule type" value="Genomic_DNA"/>
</dbReference>
<evidence type="ECO:0000313" key="2">
    <source>
        <dbReference type="Proteomes" id="UP001171620"/>
    </source>
</evidence>
<evidence type="ECO:0000313" key="1">
    <source>
        <dbReference type="EMBL" id="MDN7796600.1"/>
    </source>
</evidence>
<dbReference type="Proteomes" id="UP001171620">
    <property type="component" value="Unassembled WGS sequence"/>
</dbReference>
<proteinExistence type="predicted"/>
<dbReference type="AlphaFoldDB" id="A0AAW7T2P0"/>
<name>A0AAW7T2P0_BURVI</name>
<organism evidence="1 2">
    <name type="scientific">Burkholderia vietnamiensis</name>
    <dbReference type="NCBI Taxonomy" id="60552"/>
    <lineage>
        <taxon>Bacteria</taxon>
        <taxon>Pseudomonadati</taxon>
        <taxon>Pseudomonadota</taxon>
        <taxon>Betaproteobacteria</taxon>
        <taxon>Burkholderiales</taxon>
        <taxon>Burkholderiaceae</taxon>
        <taxon>Burkholderia</taxon>
        <taxon>Burkholderia cepacia complex</taxon>
    </lineage>
</organism>
<reference evidence="1" key="1">
    <citation type="submission" date="2023-07" db="EMBL/GenBank/DDBJ databases">
        <title>A collection of bacterial strains from the Burkholderia cepacia Research Laboratory and Repository.</title>
        <authorList>
            <person name="Lipuma J."/>
            <person name="Spilker T."/>
            <person name="Caverly L."/>
        </authorList>
    </citation>
    <scope>NUCLEOTIDE SEQUENCE</scope>
    <source>
        <strain evidence="1">AU44268</strain>
    </source>
</reference>